<gene>
    <name evidence="1" type="ORF">EMA8858_01484</name>
</gene>
<name>A0ABM9AP09_9BACT</name>
<evidence type="ECO:0000313" key="1">
    <source>
        <dbReference type="EMBL" id="CAH0995363.1"/>
    </source>
</evidence>
<evidence type="ECO:0000313" key="2">
    <source>
        <dbReference type="Proteomes" id="UP000837932"/>
    </source>
</evidence>
<sequence>MKIILLLLITPISIFGQYTIQNNTSSVTILPNSIQTLKTNDTDTTNVAMGKDALKNNISTVTSNWGYYNVAIGFNSLYKTGSSIFSQAASNTAIGKGALYNNTIGSNNIAIGNDAGHDADDSDKLYITPYRSTFPLIWGDFKNHLLGFNGYLGIQTKTPADVLHIHDYLYPRSYARFTSTLSGSTEPNGLRIGISELNNGEIINYENNSLIFGTNALKRMTIAANGNVGINTELPNAQLDVNGFTKLGSDAPKIKLKKLTGTTKNFEGGNTLFLHELTPSKIIAINVLVEYSLDSTIPHGYTISNGYEFHFFQVSQYIVITTKTGNSSNILGKPIKILITYEE</sequence>
<organism evidence="1 2">
    <name type="scientific">Emticicia aquatica</name>
    <dbReference type="NCBI Taxonomy" id="1681835"/>
    <lineage>
        <taxon>Bacteria</taxon>
        <taxon>Pseudomonadati</taxon>
        <taxon>Bacteroidota</taxon>
        <taxon>Cytophagia</taxon>
        <taxon>Cytophagales</taxon>
        <taxon>Leadbetterellaceae</taxon>
        <taxon>Emticicia</taxon>
    </lineage>
</organism>
<protein>
    <submittedName>
        <fullName evidence="1">Uncharacterized protein</fullName>
    </submittedName>
</protein>
<dbReference type="RefSeq" id="WP_238805918.1">
    <property type="nucleotide sequence ID" value="NZ_CAKLPY010000001.1"/>
</dbReference>
<accession>A0ABM9AP09</accession>
<comment type="caution">
    <text evidence="1">The sequence shown here is derived from an EMBL/GenBank/DDBJ whole genome shotgun (WGS) entry which is preliminary data.</text>
</comment>
<dbReference type="EMBL" id="CAKLPY010000001">
    <property type="protein sequence ID" value="CAH0995363.1"/>
    <property type="molecule type" value="Genomic_DNA"/>
</dbReference>
<reference evidence="1" key="1">
    <citation type="submission" date="2021-12" db="EMBL/GenBank/DDBJ databases">
        <authorList>
            <person name="Rodrigo-Torres L."/>
            <person name="Arahal R. D."/>
            <person name="Lucena T."/>
        </authorList>
    </citation>
    <scope>NUCLEOTIDE SEQUENCE</scope>
    <source>
        <strain evidence="1">CECT 8858</strain>
    </source>
</reference>
<keyword evidence="2" id="KW-1185">Reference proteome</keyword>
<proteinExistence type="predicted"/>
<dbReference type="Proteomes" id="UP000837932">
    <property type="component" value="Unassembled WGS sequence"/>
</dbReference>